<dbReference type="Gene3D" id="1.10.10.1550">
    <property type="entry name" value="ROS/MUCR transcriptional regulator protein"/>
    <property type="match status" value="1"/>
</dbReference>
<dbReference type="GO" id="GO:0006355">
    <property type="term" value="P:regulation of DNA-templated transcription"/>
    <property type="evidence" value="ECO:0007669"/>
    <property type="project" value="InterPro"/>
</dbReference>
<organism evidence="3">
    <name type="scientific">Magnetococcus massalia (strain MO-1)</name>
    <dbReference type="NCBI Taxonomy" id="451514"/>
    <lineage>
        <taxon>Bacteria</taxon>
        <taxon>Pseudomonadati</taxon>
        <taxon>Pseudomonadota</taxon>
        <taxon>Magnetococcia</taxon>
        <taxon>Magnetococcales</taxon>
        <taxon>Magnetococcaceae</taxon>
        <taxon>Magnetococcus</taxon>
    </lineage>
</organism>
<dbReference type="GO" id="GO:0003677">
    <property type="term" value="F:DNA binding"/>
    <property type="evidence" value="ECO:0007669"/>
    <property type="project" value="InterPro"/>
</dbReference>
<reference evidence="3" key="1">
    <citation type="submission" date="2015-04" db="EMBL/GenBank/DDBJ databases">
        <authorList>
            <person name="Syromyatnikov M.Y."/>
            <person name="Popov V.N."/>
        </authorList>
    </citation>
    <scope>NUCLEOTIDE SEQUENCE</scope>
    <source>
        <strain evidence="3">MO-1</strain>
    </source>
</reference>
<dbReference type="InterPro" id="IPR008807">
    <property type="entry name" value="ROS_MUCR"/>
</dbReference>
<evidence type="ECO:0000256" key="1">
    <source>
        <dbReference type="ARBA" id="ARBA00007031"/>
    </source>
</evidence>
<dbReference type="Pfam" id="PF05443">
    <property type="entry name" value="ROS_MUCR"/>
    <property type="match status" value="1"/>
</dbReference>
<sequence length="173" mass="19254">MSVDLIQTTAGIVESYVSNNELNAKELPALINEVFASLEELSEHPEEGMMEGDQEALNSLDQWTESLQRRAAGKTATPQAKPTPAVAVDQAVTEDGVTCLICGKTCKALKGHLTRTHKMNVSDYREMFDLPRDFPMVAPNYSEKRRQLAQDAGLGEKLYASRQRKRNQAQEQD</sequence>
<name>A0A1S7LL26_MAGMO</name>
<evidence type="ECO:0000313" key="3">
    <source>
        <dbReference type="EMBL" id="CRH06824.1"/>
    </source>
</evidence>
<dbReference type="InterPro" id="IPR041920">
    <property type="entry name" value="ROS/MUCR_sf"/>
</dbReference>
<gene>
    <name evidence="3" type="ORF">MAGMO_2670</name>
</gene>
<dbReference type="AlphaFoldDB" id="A0A1S7LL26"/>
<accession>A0A1S7LL26</accession>
<dbReference type="EMBL" id="LO017727">
    <property type="protein sequence ID" value="CRH06824.1"/>
    <property type="molecule type" value="Genomic_DNA"/>
</dbReference>
<protein>
    <submittedName>
        <fullName evidence="3">Putative Transcriptional regulator, MucR family</fullName>
    </submittedName>
</protein>
<evidence type="ECO:0000256" key="2">
    <source>
        <dbReference type="SAM" id="MobiDB-lite"/>
    </source>
</evidence>
<proteinExistence type="inferred from homology"/>
<dbReference type="GO" id="GO:0008270">
    <property type="term" value="F:zinc ion binding"/>
    <property type="evidence" value="ECO:0007669"/>
    <property type="project" value="InterPro"/>
</dbReference>
<comment type="similarity">
    <text evidence="1">Belongs to the ros/MucR family.</text>
</comment>
<feature type="region of interest" description="Disordered" evidence="2">
    <location>
        <begin position="145"/>
        <end position="173"/>
    </location>
</feature>